<accession>A0A4R6SS03</accession>
<organism evidence="2 3">
    <name type="scientific">Pedobacter metabolipauper</name>
    <dbReference type="NCBI Taxonomy" id="425513"/>
    <lineage>
        <taxon>Bacteria</taxon>
        <taxon>Pseudomonadati</taxon>
        <taxon>Bacteroidota</taxon>
        <taxon>Sphingobacteriia</taxon>
        <taxon>Sphingobacteriales</taxon>
        <taxon>Sphingobacteriaceae</taxon>
        <taxon>Pedobacter</taxon>
    </lineage>
</organism>
<dbReference type="Proteomes" id="UP000295620">
    <property type="component" value="Unassembled WGS sequence"/>
</dbReference>
<keyword evidence="1" id="KW-0812">Transmembrane</keyword>
<protein>
    <recommendedName>
        <fullName evidence="4">DUF3999 family protein</fullName>
    </recommendedName>
</protein>
<feature type="transmembrane region" description="Helical" evidence="1">
    <location>
        <begin position="266"/>
        <end position="284"/>
    </location>
</feature>
<proteinExistence type="predicted"/>
<evidence type="ECO:0000313" key="3">
    <source>
        <dbReference type="Proteomes" id="UP000295620"/>
    </source>
</evidence>
<gene>
    <name evidence="2" type="ORF">ATK78_2648</name>
</gene>
<keyword evidence="1" id="KW-0472">Membrane</keyword>
<comment type="caution">
    <text evidence="2">The sequence shown here is derived from an EMBL/GenBank/DDBJ whole genome shotgun (WGS) entry which is preliminary data.</text>
</comment>
<dbReference type="EMBL" id="SNYC01000005">
    <property type="protein sequence ID" value="TDQ08145.1"/>
    <property type="molecule type" value="Genomic_DNA"/>
</dbReference>
<reference evidence="2 3" key="1">
    <citation type="submission" date="2019-03" db="EMBL/GenBank/DDBJ databases">
        <title>Genomic Encyclopedia of Archaeal and Bacterial Type Strains, Phase II (KMG-II): from individual species to whole genera.</title>
        <authorList>
            <person name="Goeker M."/>
        </authorList>
    </citation>
    <scope>NUCLEOTIDE SEQUENCE [LARGE SCALE GENOMIC DNA]</scope>
    <source>
        <strain evidence="2 3">DSM 19035</strain>
    </source>
</reference>
<sequence length="300" mass="35562">MRIMQLNSLKFFICALFICVCHEVRAQQFNWEAGIEKIASNGYYNLELSPEILAKTQMENLEDMRVYTKNQEIAHLIRTIYSNSNEISKTHFKVGIKQHEKQTVIHIAFDAYYVIDQFEIGIKNNGFYRRPVYLSKPNLPVKNSRKRTRYTNIEYYTISSIEEPCFKIEDGIRFKDMYLRIDNEDSSPLEILSINFYQQQRYLTAFFERDKEYVFKIGSKDNGAAVYDIDYFRDSIRTKLPIVHLKEFKSININTYRQDFLFTSKAWIWAAILILIALIGYITYRLIKDMDRPENGTKAL</sequence>
<keyword evidence="3" id="KW-1185">Reference proteome</keyword>
<dbReference type="AlphaFoldDB" id="A0A4R6SS03"/>
<keyword evidence="1" id="KW-1133">Transmembrane helix</keyword>
<name>A0A4R6SS03_9SPHI</name>
<evidence type="ECO:0000313" key="2">
    <source>
        <dbReference type="EMBL" id="TDQ08145.1"/>
    </source>
</evidence>
<evidence type="ECO:0000256" key="1">
    <source>
        <dbReference type="SAM" id="Phobius"/>
    </source>
</evidence>
<evidence type="ECO:0008006" key="4">
    <source>
        <dbReference type="Google" id="ProtNLM"/>
    </source>
</evidence>